<protein>
    <submittedName>
        <fullName evidence="2">Uncharacterized protein</fullName>
    </submittedName>
</protein>
<sequence>MKAVRIVLNAACDGALEFASPNAKRRRMKQNSPIRALTSHRPD</sequence>
<evidence type="ECO:0000313" key="2">
    <source>
        <dbReference type="EMBL" id="OTP66611.1"/>
    </source>
</evidence>
<feature type="region of interest" description="Disordered" evidence="1">
    <location>
        <begin position="22"/>
        <end position="43"/>
    </location>
</feature>
<reference evidence="2 3" key="1">
    <citation type="submission" date="2017-03" db="EMBL/GenBank/DDBJ databases">
        <title>Genome analysis of strain PAMC 26577.</title>
        <authorList>
            <person name="Oh H.-M."/>
            <person name="Yang J.-A."/>
        </authorList>
    </citation>
    <scope>NUCLEOTIDE SEQUENCE [LARGE SCALE GENOMIC DNA]</scope>
    <source>
        <strain evidence="2 3">PAMC 26577</strain>
    </source>
</reference>
<organism evidence="2 3">
    <name type="scientific">Caballeronia sordidicola</name>
    <name type="common">Burkholderia sordidicola</name>
    <dbReference type="NCBI Taxonomy" id="196367"/>
    <lineage>
        <taxon>Bacteria</taxon>
        <taxon>Pseudomonadati</taxon>
        <taxon>Pseudomonadota</taxon>
        <taxon>Betaproteobacteria</taxon>
        <taxon>Burkholderiales</taxon>
        <taxon>Burkholderiaceae</taxon>
        <taxon>Caballeronia</taxon>
    </lineage>
</organism>
<comment type="caution">
    <text evidence="2">The sequence shown here is derived from an EMBL/GenBank/DDBJ whole genome shotgun (WGS) entry which is preliminary data.</text>
</comment>
<accession>A0A242M6F8</accession>
<proteinExistence type="predicted"/>
<dbReference type="EMBL" id="NBTZ01000159">
    <property type="protein sequence ID" value="OTP66611.1"/>
    <property type="molecule type" value="Genomic_DNA"/>
</dbReference>
<name>A0A242M6F8_CABSO</name>
<dbReference type="AlphaFoldDB" id="A0A242M6F8"/>
<evidence type="ECO:0000256" key="1">
    <source>
        <dbReference type="SAM" id="MobiDB-lite"/>
    </source>
</evidence>
<dbReference type="Proteomes" id="UP000195221">
    <property type="component" value="Unassembled WGS sequence"/>
</dbReference>
<evidence type="ECO:0000313" key="3">
    <source>
        <dbReference type="Proteomes" id="UP000195221"/>
    </source>
</evidence>
<gene>
    <name evidence="2" type="ORF">PAMC26577_37615</name>
</gene>